<evidence type="ECO:0008006" key="3">
    <source>
        <dbReference type="Google" id="ProtNLM"/>
    </source>
</evidence>
<dbReference type="AlphaFoldDB" id="A0A1M5G068"/>
<proteinExistence type="predicted"/>
<evidence type="ECO:0000313" key="1">
    <source>
        <dbReference type="EMBL" id="SHF97175.1"/>
    </source>
</evidence>
<dbReference type="Proteomes" id="UP000184368">
    <property type="component" value="Unassembled WGS sequence"/>
</dbReference>
<dbReference type="PROSITE" id="PS51257">
    <property type="entry name" value="PROKAR_LIPOPROTEIN"/>
    <property type="match status" value="1"/>
</dbReference>
<gene>
    <name evidence="1" type="ORF">SAMN05444008_11547</name>
</gene>
<accession>A0A1M5G068</accession>
<evidence type="ECO:0000313" key="2">
    <source>
        <dbReference type="Proteomes" id="UP000184368"/>
    </source>
</evidence>
<sequence length="63" mass="7360">MQMKVKGMHLLVCGILFIVTSCSRQNPPKMKYKLYVSPHGYGILYPYNLDSFRLEPMHDILEN</sequence>
<reference evidence="1 2" key="1">
    <citation type="submission" date="2016-11" db="EMBL/GenBank/DDBJ databases">
        <authorList>
            <person name="Jaros S."/>
            <person name="Januszkiewicz K."/>
            <person name="Wedrychowicz H."/>
        </authorList>
    </citation>
    <scope>NUCLEOTIDE SEQUENCE [LARGE SCALE GENOMIC DNA]</scope>
    <source>
        <strain evidence="1 2">DSM 26897</strain>
    </source>
</reference>
<organism evidence="1 2">
    <name type="scientific">Cnuella takakiae</name>
    <dbReference type="NCBI Taxonomy" id="1302690"/>
    <lineage>
        <taxon>Bacteria</taxon>
        <taxon>Pseudomonadati</taxon>
        <taxon>Bacteroidota</taxon>
        <taxon>Chitinophagia</taxon>
        <taxon>Chitinophagales</taxon>
        <taxon>Chitinophagaceae</taxon>
        <taxon>Cnuella</taxon>
    </lineage>
</organism>
<keyword evidence="2" id="KW-1185">Reference proteome</keyword>
<name>A0A1M5G068_9BACT</name>
<dbReference type="EMBL" id="FQUO01000015">
    <property type="protein sequence ID" value="SHF97175.1"/>
    <property type="molecule type" value="Genomic_DNA"/>
</dbReference>
<protein>
    <recommendedName>
        <fullName evidence="3">Lipoprotein</fullName>
    </recommendedName>
</protein>